<dbReference type="Proteomes" id="UP000594263">
    <property type="component" value="Unplaced"/>
</dbReference>
<evidence type="ECO:0000256" key="7">
    <source>
        <dbReference type="ARBA" id="ARBA00023125"/>
    </source>
</evidence>
<dbReference type="Gene3D" id="3.30.50.10">
    <property type="entry name" value="Erythroid Transcription Factor GATA-1, subunit A"/>
    <property type="match status" value="1"/>
</dbReference>
<dbReference type="PANTHER" id="PTHR45658:SF51">
    <property type="entry name" value="GATA TRANSCRIPTION FACTOR 8"/>
    <property type="match status" value="1"/>
</dbReference>
<dbReference type="CDD" id="cd00202">
    <property type="entry name" value="ZnF_GATA"/>
    <property type="match status" value="1"/>
</dbReference>
<dbReference type="InterPro" id="IPR000679">
    <property type="entry name" value="Znf_GATA"/>
</dbReference>
<evidence type="ECO:0000313" key="15">
    <source>
        <dbReference type="EnsemblPlants" id="Kaladp0101s0020.1.v1.1"/>
    </source>
</evidence>
<dbReference type="PIRSF" id="PIRSF016992">
    <property type="entry name" value="TF_GATA_plant"/>
    <property type="match status" value="1"/>
</dbReference>
<dbReference type="GO" id="GO:0005634">
    <property type="term" value="C:nucleus"/>
    <property type="evidence" value="ECO:0007669"/>
    <property type="project" value="UniProtKB-SubCell"/>
</dbReference>
<evidence type="ECO:0000256" key="9">
    <source>
        <dbReference type="ARBA" id="ARBA00023163"/>
    </source>
</evidence>
<reference evidence="15" key="1">
    <citation type="submission" date="2021-01" db="UniProtKB">
        <authorList>
            <consortium name="EnsemblPlants"/>
        </authorList>
    </citation>
    <scope>IDENTIFICATION</scope>
</reference>
<dbReference type="InterPro" id="IPR013088">
    <property type="entry name" value="Znf_NHR/GATA"/>
</dbReference>
<dbReference type="PROSITE" id="PS00344">
    <property type="entry name" value="GATA_ZN_FINGER_1"/>
    <property type="match status" value="1"/>
</dbReference>
<evidence type="ECO:0000256" key="6">
    <source>
        <dbReference type="ARBA" id="ARBA00023015"/>
    </source>
</evidence>
<feature type="domain" description="GATA-type" evidence="14">
    <location>
        <begin position="261"/>
        <end position="297"/>
    </location>
</feature>
<dbReference type="GO" id="GO:0043565">
    <property type="term" value="F:sequence-specific DNA binding"/>
    <property type="evidence" value="ECO:0007669"/>
    <property type="project" value="InterPro"/>
</dbReference>
<dbReference type="Gramene" id="Kaladp0101s0020.1.v1.1">
    <property type="protein sequence ID" value="Kaladp0101s0020.1.v1.1"/>
    <property type="gene ID" value="Kaladp0101s0020.v1.1"/>
</dbReference>
<evidence type="ECO:0000256" key="2">
    <source>
        <dbReference type="ARBA" id="ARBA00005694"/>
    </source>
</evidence>
<name>A0A7N0V5Y7_KALFE</name>
<dbReference type="InterPro" id="IPR016679">
    <property type="entry name" value="TF_GATA_pln"/>
</dbReference>
<keyword evidence="7 11" id="KW-0238">DNA-binding</keyword>
<comment type="subcellular location">
    <subcellularLocation>
        <location evidence="1 11">Nucleus</location>
    </subcellularLocation>
</comment>
<proteinExistence type="inferred from homology"/>
<comment type="similarity">
    <text evidence="2 11">Belongs to the type IV zinc-finger family. Class A subfamily.</text>
</comment>
<sequence>MRSWFLEKMSADPTSLVVEDLDCNSFFGHIEDLLDFPEVNNKNSHNAPLVAPGLAWNAPPYSFFNPDLLFIGKGSACTQDLAAELSIPYEDIVQMEWLSTFVEDSFSGGDSMTLDKKSFPSTKEASADAAVAPVQFLSSSPISVLESSSSSSCSEGSKALLVSPDSARVRGGCGRPRSKRPRPHTFKPGSAMQLISPAQSFTDTPQLSASHGAFQGNKFKQSPHLTTEQNKKRKMKPSSSPATPAAEMSNNETGAADPQSQAGVRKCLHCEITKTPQWRAGPMGPKTLCNACGVRHKSGRLFPEYRPAASPTFVPSLHSNSHKKVLEMRTATVHTPATTPPGGKMGSDTHPELIPNEKAILEYM</sequence>
<dbReference type="PANTHER" id="PTHR45658">
    <property type="entry name" value="GATA TRANSCRIPTION FACTOR"/>
    <property type="match status" value="1"/>
</dbReference>
<protein>
    <recommendedName>
        <fullName evidence="11">GATA transcription factor</fullName>
    </recommendedName>
</protein>
<feature type="compositionally biased region" description="Polar residues" evidence="13">
    <location>
        <begin position="237"/>
        <end position="260"/>
    </location>
</feature>
<dbReference type="FunFam" id="3.30.50.10:FF:000018">
    <property type="entry name" value="GATA transcription factor"/>
    <property type="match status" value="1"/>
</dbReference>
<feature type="region of interest" description="Disordered" evidence="13">
    <location>
        <begin position="147"/>
        <end position="190"/>
    </location>
</feature>
<evidence type="ECO:0000256" key="10">
    <source>
        <dbReference type="ARBA" id="ARBA00023242"/>
    </source>
</evidence>
<keyword evidence="5" id="KW-0862">Zinc</keyword>
<keyword evidence="16" id="KW-1185">Reference proteome</keyword>
<dbReference type="OMA" id="WTNNSDE"/>
<evidence type="ECO:0000256" key="3">
    <source>
        <dbReference type="ARBA" id="ARBA00022723"/>
    </source>
</evidence>
<dbReference type="EnsemblPlants" id="Kaladp0101s0020.1.v1.1">
    <property type="protein sequence ID" value="Kaladp0101s0020.1.v1.1"/>
    <property type="gene ID" value="Kaladp0101s0020.v1.1"/>
</dbReference>
<feature type="compositionally biased region" description="Low complexity" evidence="13">
    <location>
        <begin position="147"/>
        <end position="157"/>
    </location>
</feature>
<evidence type="ECO:0000256" key="13">
    <source>
        <dbReference type="SAM" id="MobiDB-lite"/>
    </source>
</evidence>
<evidence type="ECO:0000256" key="5">
    <source>
        <dbReference type="ARBA" id="ARBA00022833"/>
    </source>
</evidence>
<keyword evidence="4 12" id="KW-0863">Zinc-finger</keyword>
<keyword evidence="8 11" id="KW-0010">Activator</keyword>
<comment type="function">
    <text evidence="11">Transcriptional activator that specifically binds 5'-GATA-3' or 5'-GAT-3' motifs within gene promoters.</text>
</comment>
<keyword evidence="6 11" id="KW-0805">Transcription regulation</keyword>
<accession>A0A7N0V5Y7</accession>
<evidence type="ECO:0000256" key="4">
    <source>
        <dbReference type="ARBA" id="ARBA00022771"/>
    </source>
</evidence>
<evidence type="ECO:0000256" key="8">
    <source>
        <dbReference type="ARBA" id="ARBA00023159"/>
    </source>
</evidence>
<feature type="region of interest" description="Disordered" evidence="13">
    <location>
        <begin position="202"/>
        <end position="260"/>
    </location>
</feature>
<dbReference type="GO" id="GO:0008270">
    <property type="term" value="F:zinc ion binding"/>
    <property type="evidence" value="ECO:0007669"/>
    <property type="project" value="UniProtKB-KW"/>
</dbReference>
<evidence type="ECO:0000259" key="14">
    <source>
        <dbReference type="PROSITE" id="PS50114"/>
    </source>
</evidence>
<evidence type="ECO:0000313" key="16">
    <source>
        <dbReference type="Proteomes" id="UP000594263"/>
    </source>
</evidence>
<keyword evidence="3" id="KW-0479">Metal-binding</keyword>
<dbReference type="SMART" id="SM00401">
    <property type="entry name" value="ZnF_GATA"/>
    <property type="match status" value="1"/>
</dbReference>
<evidence type="ECO:0000256" key="11">
    <source>
        <dbReference type="PIRNR" id="PIRNR016992"/>
    </source>
</evidence>
<evidence type="ECO:0000256" key="12">
    <source>
        <dbReference type="PROSITE-ProRule" id="PRU00094"/>
    </source>
</evidence>
<feature type="compositionally biased region" description="Basic residues" evidence="13">
    <location>
        <begin position="176"/>
        <end position="185"/>
    </location>
</feature>
<dbReference type="GO" id="GO:0030154">
    <property type="term" value="P:cell differentiation"/>
    <property type="evidence" value="ECO:0007669"/>
    <property type="project" value="TreeGrafter"/>
</dbReference>
<evidence type="ECO:0000256" key="1">
    <source>
        <dbReference type="ARBA" id="ARBA00004123"/>
    </source>
</evidence>
<dbReference type="PROSITE" id="PS50114">
    <property type="entry name" value="GATA_ZN_FINGER_2"/>
    <property type="match status" value="1"/>
</dbReference>
<feature type="compositionally biased region" description="Polar residues" evidence="13">
    <location>
        <begin position="218"/>
        <end position="228"/>
    </location>
</feature>
<keyword evidence="9 11" id="KW-0804">Transcription</keyword>
<dbReference type="Pfam" id="PF00320">
    <property type="entry name" value="GATA"/>
    <property type="match status" value="1"/>
</dbReference>
<organism evidence="15 16">
    <name type="scientific">Kalanchoe fedtschenkoi</name>
    <name type="common">Lavender scallops</name>
    <name type="synonym">South American air plant</name>
    <dbReference type="NCBI Taxonomy" id="63787"/>
    <lineage>
        <taxon>Eukaryota</taxon>
        <taxon>Viridiplantae</taxon>
        <taxon>Streptophyta</taxon>
        <taxon>Embryophyta</taxon>
        <taxon>Tracheophyta</taxon>
        <taxon>Spermatophyta</taxon>
        <taxon>Magnoliopsida</taxon>
        <taxon>eudicotyledons</taxon>
        <taxon>Gunneridae</taxon>
        <taxon>Pentapetalae</taxon>
        <taxon>Saxifragales</taxon>
        <taxon>Crassulaceae</taxon>
        <taxon>Kalanchoe</taxon>
    </lineage>
</organism>
<dbReference type="AlphaFoldDB" id="A0A7N0V5Y7"/>
<dbReference type="SUPFAM" id="SSF57716">
    <property type="entry name" value="Glucocorticoid receptor-like (DNA-binding domain)"/>
    <property type="match status" value="1"/>
</dbReference>
<dbReference type="GO" id="GO:0045893">
    <property type="term" value="P:positive regulation of DNA-templated transcription"/>
    <property type="evidence" value="ECO:0007669"/>
    <property type="project" value="InterPro"/>
</dbReference>
<dbReference type="InterPro" id="IPR051140">
    <property type="entry name" value="GATA_TF"/>
</dbReference>
<keyword evidence="10 11" id="KW-0539">Nucleus</keyword>